<dbReference type="GO" id="GO:0006955">
    <property type="term" value="P:immune response"/>
    <property type="evidence" value="ECO:0007669"/>
    <property type="project" value="TreeGrafter"/>
</dbReference>
<reference evidence="14" key="1">
    <citation type="submission" date="2025-08" db="UniProtKB">
        <authorList>
            <consortium name="Ensembl"/>
        </authorList>
    </citation>
    <scope>IDENTIFICATION</scope>
</reference>
<dbReference type="PANTHER" id="PTHR25466:SF2">
    <property type="entry name" value="T-LYMPHOCYTE ACTIVATION ANTIGEN CD86"/>
    <property type="match status" value="1"/>
</dbReference>
<dbReference type="PANTHER" id="PTHR25466">
    <property type="entry name" value="T-LYMPHOCYTE ACTIVATION ANTIGEN"/>
    <property type="match status" value="1"/>
</dbReference>
<dbReference type="Proteomes" id="UP000264800">
    <property type="component" value="Unplaced"/>
</dbReference>
<feature type="domain" description="Ig-like" evidence="13">
    <location>
        <begin position="144"/>
        <end position="229"/>
    </location>
</feature>
<dbReference type="GeneID" id="108240160"/>
<evidence type="ECO:0000256" key="7">
    <source>
        <dbReference type="ARBA" id="ARBA00023157"/>
    </source>
</evidence>
<dbReference type="Gene3D" id="2.60.40.10">
    <property type="entry name" value="Immunoglobulins"/>
    <property type="match status" value="2"/>
</dbReference>
<evidence type="ECO:0000313" key="15">
    <source>
        <dbReference type="Proteomes" id="UP000264800"/>
    </source>
</evidence>
<keyword evidence="15" id="KW-1185">Reference proteome</keyword>
<feature type="chain" id="PRO_5018544407" evidence="12">
    <location>
        <begin position="30"/>
        <end position="312"/>
    </location>
</feature>
<name>A0A3Q3AZY0_KRYMA</name>
<keyword evidence="5 11" id="KW-1133">Transmembrane helix</keyword>
<keyword evidence="4 12" id="KW-0732">Signal</keyword>
<dbReference type="GO" id="GO:0031295">
    <property type="term" value="P:T cell costimulation"/>
    <property type="evidence" value="ECO:0007669"/>
    <property type="project" value="TreeGrafter"/>
</dbReference>
<dbReference type="PROSITE" id="PS50835">
    <property type="entry name" value="IG_LIKE"/>
    <property type="match status" value="1"/>
</dbReference>
<evidence type="ECO:0000256" key="2">
    <source>
        <dbReference type="ARBA" id="ARBA00022475"/>
    </source>
</evidence>
<evidence type="ECO:0000259" key="13">
    <source>
        <dbReference type="PROSITE" id="PS50835"/>
    </source>
</evidence>
<dbReference type="GeneTree" id="ENSGT00940000161590"/>
<dbReference type="OrthoDB" id="5857426at2759"/>
<evidence type="ECO:0000256" key="11">
    <source>
        <dbReference type="SAM" id="Phobius"/>
    </source>
</evidence>
<accession>A0A3Q3AZY0</accession>
<dbReference type="GO" id="GO:0042102">
    <property type="term" value="P:positive regulation of T cell proliferation"/>
    <property type="evidence" value="ECO:0007669"/>
    <property type="project" value="TreeGrafter"/>
</dbReference>
<evidence type="ECO:0000256" key="4">
    <source>
        <dbReference type="ARBA" id="ARBA00022729"/>
    </source>
</evidence>
<dbReference type="InterPro" id="IPR007110">
    <property type="entry name" value="Ig-like_dom"/>
</dbReference>
<reference evidence="14" key="2">
    <citation type="submission" date="2025-09" db="UniProtKB">
        <authorList>
            <consortium name="Ensembl"/>
        </authorList>
    </citation>
    <scope>IDENTIFICATION</scope>
</reference>
<sequence length="312" mass="34787">MRPQEGAAPVLALWCCAGLLLSSVFLCAGVERECVPGTVGQPVVLPCLFKEGLPVVNFSIEWRKDDKVVLRSMWDQYGNVESWRSNGTTIPADATRTKNFSLKLSAVDPREDRMNYSLFLTSGENQSSLLCTVCLRVAASFSVPLLERKDTAESQTTFLCHSTGGYPQPAVYWLINETQMPPEGSVRTQTALTPDSHLYNVTSNLTIPFSKDVNVSCIIENPSMNETLEKKHMPAAGPVTGRASEAMWIFSTALCVVVGLMVFAGVIYQIHLDKISKRRKEEHEDSLRGNKRRWQVFEEEESMMSDPKETEV</sequence>
<keyword evidence="2" id="KW-1003">Cell membrane</keyword>
<dbReference type="GO" id="GO:0009897">
    <property type="term" value="C:external side of plasma membrane"/>
    <property type="evidence" value="ECO:0007669"/>
    <property type="project" value="TreeGrafter"/>
</dbReference>
<evidence type="ECO:0000256" key="5">
    <source>
        <dbReference type="ARBA" id="ARBA00022989"/>
    </source>
</evidence>
<evidence type="ECO:0000256" key="3">
    <source>
        <dbReference type="ARBA" id="ARBA00022692"/>
    </source>
</evidence>
<keyword evidence="7" id="KW-1015">Disulfide bond</keyword>
<evidence type="ECO:0000313" key="14">
    <source>
        <dbReference type="Ensembl" id="ENSKMAP00000022175.1"/>
    </source>
</evidence>
<proteinExistence type="predicted"/>
<evidence type="ECO:0000256" key="10">
    <source>
        <dbReference type="ARBA" id="ARBA00023319"/>
    </source>
</evidence>
<dbReference type="SUPFAM" id="SSF48726">
    <property type="entry name" value="Immunoglobulin"/>
    <property type="match status" value="2"/>
</dbReference>
<dbReference type="GO" id="GO:0071222">
    <property type="term" value="P:cellular response to lipopolysaccharide"/>
    <property type="evidence" value="ECO:0007669"/>
    <property type="project" value="TreeGrafter"/>
</dbReference>
<dbReference type="InterPro" id="IPR051713">
    <property type="entry name" value="T-cell_Activation_Regulation"/>
</dbReference>
<evidence type="ECO:0000256" key="1">
    <source>
        <dbReference type="ARBA" id="ARBA00004251"/>
    </source>
</evidence>
<dbReference type="GO" id="GO:0007166">
    <property type="term" value="P:cell surface receptor signaling pathway"/>
    <property type="evidence" value="ECO:0007669"/>
    <property type="project" value="TreeGrafter"/>
</dbReference>
<comment type="subcellular location">
    <subcellularLocation>
        <location evidence="1">Cell membrane</location>
        <topology evidence="1">Single-pass type I membrane protein</topology>
    </subcellularLocation>
</comment>
<keyword evidence="8" id="KW-0675">Receptor</keyword>
<keyword evidence="10" id="KW-0393">Immunoglobulin domain</keyword>
<dbReference type="OMA" id="FSIEWRR"/>
<dbReference type="InterPro" id="IPR053896">
    <property type="entry name" value="BTN3A2-like_Ig-C"/>
</dbReference>
<evidence type="ECO:0000256" key="9">
    <source>
        <dbReference type="ARBA" id="ARBA00023180"/>
    </source>
</evidence>
<organism evidence="14 15">
    <name type="scientific">Kryptolebias marmoratus</name>
    <name type="common">Mangrove killifish</name>
    <name type="synonym">Rivulus marmoratus</name>
    <dbReference type="NCBI Taxonomy" id="37003"/>
    <lineage>
        <taxon>Eukaryota</taxon>
        <taxon>Metazoa</taxon>
        <taxon>Chordata</taxon>
        <taxon>Craniata</taxon>
        <taxon>Vertebrata</taxon>
        <taxon>Euteleostomi</taxon>
        <taxon>Actinopterygii</taxon>
        <taxon>Neopterygii</taxon>
        <taxon>Teleostei</taxon>
        <taxon>Neoteleostei</taxon>
        <taxon>Acanthomorphata</taxon>
        <taxon>Ovalentaria</taxon>
        <taxon>Atherinomorphae</taxon>
        <taxon>Cyprinodontiformes</taxon>
        <taxon>Rivulidae</taxon>
        <taxon>Kryptolebias</taxon>
    </lineage>
</organism>
<evidence type="ECO:0000256" key="12">
    <source>
        <dbReference type="SAM" id="SignalP"/>
    </source>
</evidence>
<dbReference type="Ensembl" id="ENSKMAT00000022460.1">
    <property type="protein sequence ID" value="ENSKMAP00000022175.1"/>
    <property type="gene ID" value="ENSKMAG00000016481.1"/>
</dbReference>
<dbReference type="Pfam" id="PF22705">
    <property type="entry name" value="C2-set_3"/>
    <property type="match status" value="1"/>
</dbReference>
<dbReference type="AlphaFoldDB" id="A0A3Q3AZY0"/>
<evidence type="ECO:0000256" key="6">
    <source>
        <dbReference type="ARBA" id="ARBA00023136"/>
    </source>
</evidence>
<dbReference type="InterPro" id="IPR013783">
    <property type="entry name" value="Ig-like_fold"/>
</dbReference>
<dbReference type="RefSeq" id="XP_017278882.1">
    <property type="nucleotide sequence ID" value="XM_017423393.3"/>
</dbReference>
<dbReference type="InterPro" id="IPR036179">
    <property type="entry name" value="Ig-like_dom_sf"/>
</dbReference>
<dbReference type="KEGG" id="kmr:108240160"/>
<protein>
    <submittedName>
        <fullName evidence="14">ICOS ligand-like</fullName>
    </submittedName>
</protein>
<evidence type="ECO:0000256" key="8">
    <source>
        <dbReference type="ARBA" id="ARBA00023170"/>
    </source>
</evidence>
<dbReference type="GO" id="GO:0042130">
    <property type="term" value="P:negative regulation of T cell proliferation"/>
    <property type="evidence" value="ECO:0007669"/>
    <property type="project" value="TreeGrafter"/>
</dbReference>
<feature type="signal peptide" evidence="12">
    <location>
        <begin position="1"/>
        <end position="29"/>
    </location>
</feature>
<feature type="transmembrane region" description="Helical" evidence="11">
    <location>
        <begin position="247"/>
        <end position="270"/>
    </location>
</feature>
<keyword evidence="6 11" id="KW-0472">Membrane</keyword>
<keyword evidence="3 11" id="KW-0812">Transmembrane</keyword>
<keyword evidence="9" id="KW-0325">Glycoprotein</keyword>